<feature type="domain" description="Glycosyltransferase subfamily 4-like N-terminal" evidence="2">
    <location>
        <begin position="16"/>
        <end position="171"/>
    </location>
</feature>
<dbReference type="AlphaFoldDB" id="A0A4R1M0V7"/>
<dbReference type="Pfam" id="PF13439">
    <property type="entry name" value="Glyco_transf_4"/>
    <property type="match status" value="1"/>
</dbReference>
<dbReference type="Gene3D" id="3.40.50.2000">
    <property type="entry name" value="Glycogen Phosphorylase B"/>
    <property type="match status" value="2"/>
</dbReference>
<dbReference type="InterPro" id="IPR028098">
    <property type="entry name" value="Glyco_trans_4-like_N"/>
</dbReference>
<dbReference type="EMBL" id="SMGO01000001">
    <property type="protein sequence ID" value="TCK84927.1"/>
    <property type="molecule type" value="Genomic_DNA"/>
</dbReference>
<accession>A0A4R1M0V7</accession>
<sequence length="370" mass="42501">MEKIKILHIIKSLGRGGAEMLLPETLKLHNQERFEFHYIYFLPWKNQLENALKDAGGKVSCFSAKNNIELMLQWRKVIRYITQHNIQLVHCHLPWAGFLGRLVHRLKGIPLIYTEHNKQERYHKITFYLNKWTFNSQSKAIAVSEDVALSIQKNIQPTIPVEVISNGVNTSSFKRNTQDGVAIRKDLGLPENALIIGTVAVFRFQKRLLEWLEVMAQVCANDERVYGIIVGDGPLKEELLNKRRELGLENRVFMPGLKVEVKPWLSAMDIYMMSSEFEGLPIALLEAMSMGCAVVTTDAGGIKEVIQNNINGLMVPVEEWKSLKNEVLKLIYSEPLRLELAQNAEKRVQEAFSLDKMVYELETVYENMFQ</sequence>
<reference evidence="3 4" key="1">
    <citation type="submission" date="2019-03" db="EMBL/GenBank/DDBJ databases">
        <title>Genomic Encyclopedia of Archaeal and Bacterial Type Strains, Phase II (KMG-II): from individual species to whole genera.</title>
        <authorList>
            <person name="Goeker M."/>
        </authorList>
    </citation>
    <scope>NUCLEOTIDE SEQUENCE [LARGE SCALE GENOMIC DNA]</scope>
    <source>
        <strain evidence="3 4">DSM 22554</strain>
    </source>
</reference>
<protein>
    <submittedName>
        <fullName evidence="3">Glycosyltransferase involved in cell wall biosynthesis</fullName>
    </submittedName>
</protein>
<dbReference type="SUPFAM" id="SSF53756">
    <property type="entry name" value="UDP-Glycosyltransferase/glycogen phosphorylase"/>
    <property type="match status" value="1"/>
</dbReference>
<organism evidence="3 4">
    <name type="scientific">Albibacterium bauzanense</name>
    <dbReference type="NCBI Taxonomy" id="653929"/>
    <lineage>
        <taxon>Bacteria</taxon>
        <taxon>Pseudomonadati</taxon>
        <taxon>Bacteroidota</taxon>
        <taxon>Sphingobacteriia</taxon>
        <taxon>Sphingobacteriales</taxon>
        <taxon>Sphingobacteriaceae</taxon>
        <taxon>Albibacterium</taxon>
    </lineage>
</organism>
<comment type="caution">
    <text evidence="3">The sequence shown here is derived from an EMBL/GenBank/DDBJ whole genome shotgun (WGS) entry which is preliminary data.</text>
</comment>
<gene>
    <name evidence="3" type="ORF">C8N28_0223</name>
</gene>
<keyword evidence="4" id="KW-1185">Reference proteome</keyword>
<dbReference type="PANTHER" id="PTHR12526">
    <property type="entry name" value="GLYCOSYLTRANSFERASE"/>
    <property type="match status" value="1"/>
</dbReference>
<evidence type="ECO:0000259" key="2">
    <source>
        <dbReference type="Pfam" id="PF13439"/>
    </source>
</evidence>
<dbReference type="Proteomes" id="UP000294616">
    <property type="component" value="Unassembled WGS sequence"/>
</dbReference>
<evidence type="ECO:0000313" key="4">
    <source>
        <dbReference type="Proteomes" id="UP000294616"/>
    </source>
</evidence>
<keyword evidence="3" id="KW-0808">Transferase</keyword>
<evidence type="ECO:0000259" key="1">
    <source>
        <dbReference type="Pfam" id="PF00534"/>
    </source>
</evidence>
<proteinExistence type="predicted"/>
<dbReference type="RefSeq" id="WP_132220703.1">
    <property type="nucleotide sequence ID" value="NZ_SMGO01000001.1"/>
</dbReference>
<evidence type="ECO:0000313" key="3">
    <source>
        <dbReference type="EMBL" id="TCK84927.1"/>
    </source>
</evidence>
<feature type="domain" description="Glycosyl transferase family 1" evidence="1">
    <location>
        <begin position="183"/>
        <end position="347"/>
    </location>
</feature>
<dbReference type="Pfam" id="PF00534">
    <property type="entry name" value="Glycos_transf_1"/>
    <property type="match status" value="1"/>
</dbReference>
<dbReference type="GO" id="GO:0016757">
    <property type="term" value="F:glycosyltransferase activity"/>
    <property type="evidence" value="ECO:0007669"/>
    <property type="project" value="InterPro"/>
</dbReference>
<name>A0A4R1M0V7_9SPHI</name>
<dbReference type="InterPro" id="IPR001296">
    <property type="entry name" value="Glyco_trans_1"/>
</dbReference>
<dbReference type="OrthoDB" id="7560678at2"/>